<keyword evidence="4" id="KW-1185">Reference proteome</keyword>
<dbReference type="AlphaFoldDB" id="A0A8J5HZA9"/>
<feature type="compositionally biased region" description="Basic and acidic residues" evidence="1">
    <location>
        <begin position="1"/>
        <end position="17"/>
    </location>
</feature>
<keyword evidence="2" id="KW-0472">Membrane</keyword>
<evidence type="ECO:0000256" key="2">
    <source>
        <dbReference type="SAM" id="Phobius"/>
    </source>
</evidence>
<evidence type="ECO:0000313" key="3">
    <source>
        <dbReference type="EMBL" id="KAG6941514.1"/>
    </source>
</evidence>
<feature type="transmembrane region" description="Helical" evidence="2">
    <location>
        <begin position="36"/>
        <end position="57"/>
    </location>
</feature>
<dbReference type="EMBL" id="JAENGY010003611">
    <property type="protein sequence ID" value="KAG6941514.1"/>
    <property type="molecule type" value="Genomic_DNA"/>
</dbReference>
<sequence length="73" mass="8316">MRASEFKNNRSSKEHSLRRSTRYKTWPNPPRRTATIVAYLSAGSFGAVSVATSLKIFQMWTSPSFGGKFLLRF</sequence>
<accession>A0A8J5HZA9</accession>
<comment type="caution">
    <text evidence="3">The sequence shown here is derived from an EMBL/GenBank/DDBJ whole genome shotgun (WGS) entry which is preliminary data.</text>
</comment>
<gene>
    <name evidence="3" type="ORF">JG688_00018631</name>
</gene>
<dbReference type="Proteomes" id="UP000709295">
    <property type="component" value="Unassembled WGS sequence"/>
</dbReference>
<proteinExistence type="predicted"/>
<name>A0A8J5HZA9_9STRA</name>
<organism evidence="3 4">
    <name type="scientific">Phytophthora aleatoria</name>
    <dbReference type="NCBI Taxonomy" id="2496075"/>
    <lineage>
        <taxon>Eukaryota</taxon>
        <taxon>Sar</taxon>
        <taxon>Stramenopiles</taxon>
        <taxon>Oomycota</taxon>
        <taxon>Peronosporomycetes</taxon>
        <taxon>Peronosporales</taxon>
        <taxon>Peronosporaceae</taxon>
        <taxon>Phytophthora</taxon>
    </lineage>
</organism>
<keyword evidence="2" id="KW-0812">Transmembrane</keyword>
<reference evidence="3" key="1">
    <citation type="submission" date="2021-01" db="EMBL/GenBank/DDBJ databases">
        <title>Phytophthora aleatoria, a newly-described species from Pinus radiata is distinct from Phytophthora cactorum isolates based on comparative genomics.</title>
        <authorList>
            <person name="Mcdougal R."/>
            <person name="Panda P."/>
            <person name="Williams N."/>
            <person name="Studholme D.J."/>
        </authorList>
    </citation>
    <scope>NUCLEOTIDE SEQUENCE</scope>
    <source>
        <strain evidence="3">NZFS 4037</strain>
    </source>
</reference>
<keyword evidence="2" id="KW-1133">Transmembrane helix</keyword>
<evidence type="ECO:0000256" key="1">
    <source>
        <dbReference type="SAM" id="MobiDB-lite"/>
    </source>
</evidence>
<protein>
    <submittedName>
        <fullName evidence="3">Uncharacterized protein</fullName>
    </submittedName>
</protein>
<evidence type="ECO:0000313" key="4">
    <source>
        <dbReference type="Proteomes" id="UP000709295"/>
    </source>
</evidence>
<feature type="region of interest" description="Disordered" evidence="1">
    <location>
        <begin position="1"/>
        <end position="28"/>
    </location>
</feature>